<name>A0A1G2L8U4_9BACT</name>
<dbReference type="PROSITE" id="PS51459">
    <property type="entry name" value="FIDO"/>
    <property type="match status" value="1"/>
</dbReference>
<dbReference type="Proteomes" id="UP000177982">
    <property type="component" value="Unassembled WGS sequence"/>
</dbReference>
<feature type="domain" description="Fido" evidence="1">
    <location>
        <begin position="4"/>
        <end position="133"/>
    </location>
</feature>
<organism evidence="2 3">
    <name type="scientific">Candidatus Sungbacteria bacterium RIFCSPLOWO2_01_FULL_47_10</name>
    <dbReference type="NCBI Taxonomy" id="1802276"/>
    <lineage>
        <taxon>Bacteria</taxon>
        <taxon>Candidatus Sungiibacteriota</taxon>
    </lineage>
</organism>
<evidence type="ECO:0000259" key="1">
    <source>
        <dbReference type="PROSITE" id="PS51459"/>
    </source>
</evidence>
<proteinExistence type="predicted"/>
<dbReference type="InterPro" id="IPR036597">
    <property type="entry name" value="Fido-like_dom_sf"/>
</dbReference>
<dbReference type="AlphaFoldDB" id="A0A1G2L8U4"/>
<evidence type="ECO:0000313" key="2">
    <source>
        <dbReference type="EMBL" id="OHA07271.1"/>
    </source>
</evidence>
<accession>A0A1G2L8U4</accession>
<evidence type="ECO:0000313" key="3">
    <source>
        <dbReference type="Proteomes" id="UP000177982"/>
    </source>
</evidence>
<dbReference type="InterPro" id="IPR003812">
    <property type="entry name" value="Fido"/>
</dbReference>
<gene>
    <name evidence="2" type="ORF">A2934_03195</name>
</gene>
<dbReference type="NCBIfam" id="TIGR01550">
    <property type="entry name" value="DOC_P1"/>
    <property type="match status" value="1"/>
</dbReference>
<dbReference type="SUPFAM" id="SSF140931">
    <property type="entry name" value="Fic-like"/>
    <property type="match status" value="1"/>
</dbReference>
<reference evidence="2 3" key="1">
    <citation type="journal article" date="2016" name="Nat. Commun.">
        <title>Thousands of microbial genomes shed light on interconnected biogeochemical processes in an aquifer system.</title>
        <authorList>
            <person name="Anantharaman K."/>
            <person name="Brown C.T."/>
            <person name="Hug L.A."/>
            <person name="Sharon I."/>
            <person name="Castelle C.J."/>
            <person name="Probst A.J."/>
            <person name="Thomas B.C."/>
            <person name="Singh A."/>
            <person name="Wilkins M.J."/>
            <person name="Karaoz U."/>
            <person name="Brodie E.L."/>
            <person name="Williams K.H."/>
            <person name="Hubbard S.S."/>
            <person name="Banfield J.F."/>
        </authorList>
    </citation>
    <scope>NUCLEOTIDE SEQUENCE [LARGE SCALE GENOMIC DNA]</scope>
</reference>
<dbReference type="PANTHER" id="PTHR39426">
    <property type="entry name" value="HOMOLOGY TO DEATH-ON-CURING PROTEIN OF PHAGE P1"/>
    <property type="match status" value="1"/>
</dbReference>
<dbReference type="InterPro" id="IPR053737">
    <property type="entry name" value="Type_II_TA_Toxin"/>
</dbReference>
<sequence length="140" mass="16663">MKPLTIVEVEYVAHSLAREMMNWNEPIPDFGTRRPNILEGCLMSPFQSFDKKKLYKGLIEKAAILFYLMVKNHPFQNGNKRIAMTTMLYFLYRNKKWLRVDNQELYNFAKWVAESNPKLKEETVHATEKFVKTYLVDHEN</sequence>
<dbReference type="GO" id="GO:0016301">
    <property type="term" value="F:kinase activity"/>
    <property type="evidence" value="ECO:0007669"/>
    <property type="project" value="InterPro"/>
</dbReference>
<dbReference type="PANTHER" id="PTHR39426:SF1">
    <property type="entry name" value="HOMOLOGY TO DEATH-ON-CURING PROTEIN OF PHAGE P1"/>
    <property type="match status" value="1"/>
</dbReference>
<dbReference type="EMBL" id="MHQO01000013">
    <property type="protein sequence ID" value="OHA07271.1"/>
    <property type="molecule type" value="Genomic_DNA"/>
</dbReference>
<dbReference type="Gene3D" id="1.20.120.1870">
    <property type="entry name" value="Fic/DOC protein, Fido domain"/>
    <property type="match status" value="1"/>
</dbReference>
<dbReference type="Pfam" id="PF02661">
    <property type="entry name" value="Fic"/>
    <property type="match status" value="1"/>
</dbReference>
<comment type="caution">
    <text evidence="2">The sequence shown here is derived from an EMBL/GenBank/DDBJ whole genome shotgun (WGS) entry which is preliminary data.</text>
</comment>
<dbReference type="InterPro" id="IPR006440">
    <property type="entry name" value="Doc"/>
</dbReference>
<protein>
    <recommendedName>
        <fullName evidence="1">Fido domain-containing protein</fullName>
    </recommendedName>
</protein>